<keyword evidence="1" id="KW-0812">Transmembrane</keyword>
<protein>
    <submittedName>
        <fullName evidence="3">Serine/threonine-protein kinase MHK-like</fullName>
    </submittedName>
</protein>
<reference evidence="2" key="1">
    <citation type="journal article" date="2025" name="Foods">
        <title>Unveiling the Microbial Signatures of Arabica Coffee Cherries: Insights into Ripeness Specific Diversity, Functional Traits, and Implications for Quality and Safety.</title>
        <authorList>
            <consortium name="RefSeq"/>
            <person name="Tenea G.N."/>
            <person name="Cifuentes V."/>
            <person name="Reyes P."/>
            <person name="Cevallos-Vallejos M."/>
        </authorList>
    </citation>
    <scope>NUCLEOTIDE SEQUENCE [LARGE SCALE GENOMIC DNA]</scope>
</reference>
<accession>A0A6P6UQD7</accession>
<evidence type="ECO:0000313" key="3">
    <source>
        <dbReference type="RefSeq" id="XP_027093035.2"/>
    </source>
</evidence>
<keyword evidence="2" id="KW-1185">Reference proteome</keyword>
<evidence type="ECO:0000256" key="1">
    <source>
        <dbReference type="SAM" id="Phobius"/>
    </source>
</evidence>
<dbReference type="OrthoDB" id="1815329at2759"/>
<dbReference type="Proteomes" id="UP001652660">
    <property type="component" value="Chromosome 1e"/>
</dbReference>
<name>A0A6P6UQD7_COFAR</name>
<dbReference type="AlphaFoldDB" id="A0A6P6UQD7"/>
<keyword evidence="1" id="KW-0472">Membrane</keyword>
<proteinExistence type="predicted"/>
<gene>
    <name evidence="3" type="primary">LOC113713499</name>
</gene>
<reference evidence="3" key="2">
    <citation type="submission" date="2025-08" db="UniProtKB">
        <authorList>
            <consortium name="RefSeq"/>
        </authorList>
    </citation>
    <scope>IDENTIFICATION</scope>
    <source>
        <tissue evidence="3">Leaves</tissue>
    </source>
</reference>
<keyword evidence="1" id="KW-1133">Transmembrane helix</keyword>
<evidence type="ECO:0000313" key="2">
    <source>
        <dbReference type="Proteomes" id="UP001652660"/>
    </source>
</evidence>
<feature type="transmembrane region" description="Helical" evidence="1">
    <location>
        <begin position="49"/>
        <end position="67"/>
    </location>
</feature>
<dbReference type="GeneID" id="113713499"/>
<sequence>MGRRRNSSAMNKLFTWGRRQSMKVKAFLAVTCLLSTLVALKLLIKDHDHFFVAPEAAHFLGIIVLIYKLSSQKTCSVFWSLLPPDDHGISDPVESSLSLSFSTISSSPNGVPQSAGFAIASLQSNILDHPLLALSSPFQHGRCL</sequence>
<organism evidence="2 3">
    <name type="scientific">Coffea arabica</name>
    <name type="common">Arabian coffee</name>
    <dbReference type="NCBI Taxonomy" id="13443"/>
    <lineage>
        <taxon>Eukaryota</taxon>
        <taxon>Viridiplantae</taxon>
        <taxon>Streptophyta</taxon>
        <taxon>Embryophyta</taxon>
        <taxon>Tracheophyta</taxon>
        <taxon>Spermatophyta</taxon>
        <taxon>Magnoliopsida</taxon>
        <taxon>eudicotyledons</taxon>
        <taxon>Gunneridae</taxon>
        <taxon>Pentapetalae</taxon>
        <taxon>asterids</taxon>
        <taxon>lamiids</taxon>
        <taxon>Gentianales</taxon>
        <taxon>Rubiaceae</taxon>
        <taxon>Ixoroideae</taxon>
        <taxon>Gardenieae complex</taxon>
        <taxon>Bertiereae - Coffeeae clade</taxon>
        <taxon>Coffeeae</taxon>
        <taxon>Coffea</taxon>
    </lineage>
</organism>
<dbReference type="RefSeq" id="XP_027093035.2">
    <property type="nucleotide sequence ID" value="XM_027237234.2"/>
</dbReference>